<organism evidence="2 3">
    <name type="scientific">Trypanosoma rangeli</name>
    <dbReference type="NCBI Taxonomy" id="5698"/>
    <lineage>
        <taxon>Eukaryota</taxon>
        <taxon>Discoba</taxon>
        <taxon>Euglenozoa</taxon>
        <taxon>Kinetoplastea</taxon>
        <taxon>Metakinetoplastina</taxon>
        <taxon>Trypanosomatida</taxon>
        <taxon>Trypanosomatidae</taxon>
        <taxon>Trypanosoma</taxon>
        <taxon>Herpetosoma</taxon>
    </lineage>
</organism>
<comment type="caution">
    <text evidence="2">The sequence shown here is derived from an EMBL/GenBank/DDBJ whole genome shotgun (WGS) entry which is preliminary data.</text>
</comment>
<reference evidence="2 3" key="1">
    <citation type="journal article" date="2018" name="BMC Genomics">
        <title>Genomic comparison of Trypanosoma conorhini and Trypanosoma rangeli to Trypanosoma cruzi strains of high and low virulence.</title>
        <authorList>
            <person name="Bradwell K.R."/>
            <person name="Koparde V.N."/>
            <person name="Matveyev A.V."/>
            <person name="Serrano M.G."/>
            <person name="Alves J.M."/>
            <person name="Parikh H."/>
            <person name="Huang B."/>
            <person name="Lee V."/>
            <person name="Espinosa-Alvarez O."/>
            <person name="Ortiz P.A."/>
            <person name="Costa-Martins A.G."/>
            <person name="Teixeira M.M."/>
            <person name="Buck G.A."/>
        </authorList>
    </citation>
    <scope>NUCLEOTIDE SEQUENCE [LARGE SCALE GENOMIC DNA]</scope>
    <source>
        <strain evidence="2 3">AM80</strain>
    </source>
</reference>
<evidence type="ECO:0000313" key="3">
    <source>
        <dbReference type="Proteomes" id="UP000283634"/>
    </source>
</evidence>
<dbReference type="AlphaFoldDB" id="A0A3R7KT02"/>
<evidence type="ECO:0000256" key="1">
    <source>
        <dbReference type="SAM" id="MobiDB-lite"/>
    </source>
</evidence>
<protein>
    <submittedName>
        <fullName evidence="2">Uncharacterized protein</fullName>
    </submittedName>
</protein>
<evidence type="ECO:0000313" key="2">
    <source>
        <dbReference type="EMBL" id="RNF00767.1"/>
    </source>
</evidence>
<keyword evidence="3" id="KW-1185">Reference proteome</keyword>
<name>A0A3R7KT02_TRYRA</name>
<proteinExistence type="predicted"/>
<dbReference type="RefSeq" id="XP_029235953.1">
    <property type="nucleotide sequence ID" value="XM_029384214.1"/>
</dbReference>
<dbReference type="EMBL" id="MKGL01000308">
    <property type="protein sequence ID" value="RNF00767.1"/>
    <property type="molecule type" value="Genomic_DNA"/>
</dbReference>
<sequence length="112" mass="12824">MTATLHQALQWKGAVRITYVESRRRDSPEKTTWRTVAYTRSRQRRLSDRASLEYDAHRLTQIDPRQHTDTCRGWTTRQSCAETSLAAAHTGDGTNSCVSCCTRNPPMPSRTR</sequence>
<dbReference type="Proteomes" id="UP000283634">
    <property type="component" value="Unassembled WGS sequence"/>
</dbReference>
<feature type="region of interest" description="Disordered" evidence="1">
    <location>
        <begin position="90"/>
        <end position="112"/>
    </location>
</feature>
<accession>A0A3R7KT02</accession>
<dbReference type="GeneID" id="40331354"/>
<gene>
    <name evidence="2" type="ORF">TraAM80_07421</name>
</gene>